<organism evidence="2 3">
    <name type="scientific">Taxus chinensis</name>
    <name type="common">Chinese yew</name>
    <name type="synonym">Taxus wallichiana var. chinensis</name>
    <dbReference type="NCBI Taxonomy" id="29808"/>
    <lineage>
        <taxon>Eukaryota</taxon>
        <taxon>Viridiplantae</taxon>
        <taxon>Streptophyta</taxon>
        <taxon>Embryophyta</taxon>
        <taxon>Tracheophyta</taxon>
        <taxon>Spermatophyta</taxon>
        <taxon>Pinopsida</taxon>
        <taxon>Pinidae</taxon>
        <taxon>Conifers II</taxon>
        <taxon>Cupressales</taxon>
        <taxon>Taxaceae</taxon>
        <taxon>Taxus</taxon>
    </lineage>
</organism>
<reference evidence="2 3" key="1">
    <citation type="journal article" date="2021" name="Nat. Plants">
        <title>The Taxus genome provides insights into paclitaxel biosynthesis.</title>
        <authorList>
            <person name="Xiong X."/>
            <person name="Gou J."/>
            <person name="Liao Q."/>
            <person name="Li Y."/>
            <person name="Zhou Q."/>
            <person name="Bi G."/>
            <person name="Li C."/>
            <person name="Du R."/>
            <person name="Wang X."/>
            <person name="Sun T."/>
            <person name="Guo L."/>
            <person name="Liang H."/>
            <person name="Lu P."/>
            <person name="Wu Y."/>
            <person name="Zhang Z."/>
            <person name="Ro D.K."/>
            <person name="Shang Y."/>
            <person name="Huang S."/>
            <person name="Yan J."/>
        </authorList>
    </citation>
    <scope>NUCLEOTIDE SEQUENCE [LARGE SCALE GENOMIC DNA]</scope>
    <source>
        <strain evidence="2">Ta-2019</strain>
    </source>
</reference>
<keyword evidence="3" id="KW-1185">Reference proteome</keyword>
<dbReference type="OMA" id="PREKHYV"/>
<gene>
    <name evidence="2" type="ORF">KI387_032636</name>
</gene>
<evidence type="ECO:0000313" key="3">
    <source>
        <dbReference type="Proteomes" id="UP000824469"/>
    </source>
</evidence>
<accession>A0AA38F017</accession>
<protein>
    <recommendedName>
        <fullName evidence="4">Hepcidin</fullName>
    </recommendedName>
</protein>
<feature type="chain" id="PRO_5041449529" description="Hepcidin" evidence="1">
    <location>
        <begin position="30"/>
        <end position="69"/>
    </location>
</feature>
<evidence type="ECO:0008006" key="4">
    <source>
        <dbReference type="Google" id="ProtNLM"/>
    </source>
</evidence>
<evidence type="ECO:0000313" key="2">
    <source>
        <dbReference type="EMBL" id="KAH9288519.1"/>
    </source>
</evidence>
<sequence>MASKIAMVFAVCIFALCLLQSSPSVTVTAQVTETPPEGPVVPPREKHYVRDCKRCCYLDEWGCLSCCGK</sequence>
<dbReference type="AlphaFoldDB" id="A0AA38F017"/>
<feature type="non-terminal residue" evidence="2">
    <location>
        <position position="1"/>
    </location>
</feature>
<feature type="signal peptide" evidence="1">
    <location>
        <begin position="1"/>
        <end position="29"/>
    </location>
</feature>
<comment type="caution">
    <text evidence="2">The sequence shown here is derived from an EMBL/GenBank/DDBJ whole genome shotgun (WGS) entry which is preliminary data.</text>
</comment>
<evidence type="ECO:0000256" key="1">
    <source>
        <dbReference type="SAM" id="SignalP"/>
    </source>
</evidence>
<name>A0AA38F017_TAXCH</name>
<keyword evidence="1" id="KW-0732">Signal</keyword>
<dbReference type="EMBL" id="JAHRHJ020003813">
    <property type="protein sequence ID" value="KAH9288519.1"/>
    <property type="molecule type" value="Genomic_DNA"/>
</dbReference>
<proteinExistence type="predicted"/>
<dbReference type="Proteomes" id="UP000824469">
    <property type="component" value="Unassembled WGS sequence"/>
</dbReference>